<dbReference type="InterPro" id="IPR002921">
    <property type="entry name" value="Fungal_lipase-type"/>
</dbReference>
<feature type="chain" id="PRO_5045909295" description="Phospholipase A1" evidence="6">
    <location>
        <begin position="20"/>
        <end position="112"/>
    </location>
</feature>
<accession>A0ABR2QPM4</accession>
<evidence type="ECO:0000256" key="6">
    <source>
        <dbReference type="SAM" id="SignalP"/>
    </source>
</evidence>
<evidence type="ECO:0000313" key="8">
    <source>
        <dbReference type="EMBL" id="KAK9002499.1"/>
    </source>
</evidence>
<gene>
    <name evidence="8" type="ORF">V6N11_025173</name>
</gene>
<dbReference type="InterPro" id="IPR033556">
    <property type="entry name" value="PLA"/>
</dbReference>
<dbReference type="PANTHER" id="PTHR31828:SF20">
    <property type="entry name" value="PHOSPHOLIPASE A1"/>
    <property type="match status" value="1"/>
</dbReference>
<dbReference type="Proteomes" id="UP001396334">
    <property type="component" value="Unassembled WGS sequence"/>
</dbReference>
<evidence type="ECO:0000256" key="5">
    <source>
        <dbReference type="RuleBase" id="RU367093"/>
    </source>
</evidence>
<keyword evidence="3 5" id="KW-0442">Lipid degradation</keyword>
<dbReference type="EC" id="3.1.1.-" evidence="5"/>
<keyword evidence="6" id="KW-0732">Signal</keyword>
<organism evidence="8 9">
    <name type="scientific">Hibiscus sabdariffa</name>
    <name type="common">roselle</name>
    <dbReference type="NCBI Taxonomy" id="183260"/>
    <lineage>
        <taxon>Eukaryota</taxon>
        <taxon>Viridiplantae</taxon>
        <taxon>Streptophyta</taxon>
        <taxon>Embryophyta</taxon>
        <taxon>Tracheophyta</taxon>
        <taxon>Spermatophyta</taxon>
        <taxon>Magnoliopsida</taxon>
        <taxon>eudicotyledons</taxon>
        <taxon>Gunneridae</taxon>
        <taxon>Pentapetalae</taxon>
        <taxon>rosids</taxon>
        <taxon>malvids</taxon>
        <taxon>Malvales</taxon>
        <taxon>Malvaceae</taxon>
        <taxon>Malvoideae</taxon>
        <taxon>Hibiscus</taxon>
    </lineage>
</organism>
<comment type="similarity">
    <text evidence="1 5">Belongs to the AB hydrolase superfamily. Lipase family.</text>
</comment>
<dbReference type="InterPro" id="IPR029058">
    <property type="entry name" value="AB_hydrolase_fold"/>
</dbReference>
<dbReference type="EMBL" id="JBBPBN010000035">
    <property type="protein sequence ID" value="KAK9002499.1"/>
    <property type="molecule type" value="Genomic_DNA"/>
</dbReference>
<evidence type="ECO:0000313" key="9">
    <source>
        <dbReference type="Proteomes" id="UP001396334"/>
    </source>
</evidence>
<dbReference type="Gene3D" id="3.40.50.1820">
    <property type="entry name" value="alpha/beta hydrolase"/>
    <property type="match status" value="1"/>
</dbReference>
<evidence type="ECO:0000256" key="2">
    <source>
        <dbReference type="ARBA" id="ARBA00022801"/>
    </source>
</evidence>
<dbReference type="PANTHER" id="PTHR31828">
    <property type="entry name" value="PHOSPHOLIPASE A1-IIGAMMA"/>
    <property type="match status" value="1"/>
</dbReference>
<comment type="caution">
    <text evidence="8">The sequence shown here is derived from an EMBL/GenBank/DDBJ whole genome shotgun (WGS) entry which is preliminary data.</text>
</comment>
<reference evidence="8 9" key="1">
    <citation type="journal article" date="2024" name="G3 (Bethesda)">
        <title>Genome assembly of Hibiscus sabdariffa L. provides insights into metabolisms of medicinal natural products.</title>
        <authorList>
            <person name="Kim T."/>
        </authorList>
    </citation>
    <scope>NUCLEOTIDE SEQUENCE [LARGE SCALE GENOMIC DNA]</scope>
    <source>
        <strain evidence="8">TK-2024</strain>
        <tissue evidence="8">Old leaves</tissue>
    </source>
</reference>
<feature type="signal peptide" evidence="6">
    <location>
        <begin position="1"/>
        <end position="19"/>
    </location>
</feature>
<evidence type="ECO:0000256" key="1">
    <source>
        <dbReference type="ARBA" id="ARBA00010701"/>
    </source>
</evidence>
<proteinExistence type="inferred from homology"/>
<comment type="function">
    <text evidence="5">Acylhydrolase that catalyzes the hydrolysis of phospholipids at the sn-1 position.</text>
</comment>
<keyword evidence="4 5" id="KW-0443">Lipid metabolism</keyword>
<evidence type="ECO:0000256" key="4">
    <source>
        <dbReference type="ARBA" id="ARBA00023098"/>
    </source>
</evidence>
<evidence type="ECO:0000259" key="7">
    <source>
        <dbReference type="Pfam" id="PF01764"/>
    </source>
</evidence>
<protein>
    <recommendedName>
        <fullName evidence="5">Phospholipase A1</fullName>
        <ecNumber evidence="5">3.1.1.-</ecNumber>
    </recommendedName>
</protein>
<keyword evidence="2 5" id="KW-0378">Hydrolase</keyword>
<dbReference type="Pfam" id="PF01764">
    <property type="entry name" value="Lipase_3"/>
    <property type="match status" value="1"/>
</dbReference>
<name>A0ABR2QPM4_9ROSI</name>
<sequence>MGCFFKKAIVTIFVTMCNAEIVVDAVKELVKRYKDEEISITVTGFSLGATLVTLTAMDIVANGCNKPTKGNPDKSVTVTAFTSSSQRVRNAGLAWLFDTRGDHLHLLNSYEK</sequence>
<evidence type="ECO:0000256" key="3">
    <source>
        <dbReference type="ARBA" id="ARBA00022963"/>
    </source>
</evidence>
<feature type="domain" description="Fungal lipase-type" evidence="7">
    <location>
        <begin position="10"/>
        <end position="101"/>
    </location>
</feature>
<dbReference type="SUPFAM" id="SSF53474">
    <property type="entry name" value="alpha/beta-Hydrolases"/>
    <property type="match status" value="1"/>
</dbReference>
<keyword evidence="9" id="KW-1185">Reference proteome</keyword>